<organism evidence="6 7">
    <name type="scientific">Marinomonas arctica</name>
    <dbReference type="NCBI Taxonomy" id="383750"/>
    <lineage>
        <taxon>Bacteria</taxon>
        <taxon>Pseudomonadati</taxon>
        <taxon>Pseudomonadota</taxon>
        <taxon>Gammaproteobacteria</taxon>
        <taxon>Oceanospirillales</taxon>
        <taxon>Oceanospirillaceae</taxon>
        <taxon>Marinomonas</taxon>
    </lineage>
</organism>
<evidence type="ECO:0000259" key="4">
    <source>
        <dbReference type="Pfam" id="PF02678"/>
    </source>
</evidence>
<dbReference type="PANTHER" id="PTHR43212">
    <property type="entry name" value="QUERCETIN 2,3-DIOXYGENASE"/>
    <property type="match status" value="1"/>
</dbReference>
<dbReference type="Pfam" id="PF02678">
    <property type="entry name" value="Pirin"/>
    <property type="match status" value="1"/>
</dbReference>
<feature type="binding site" evidence="2">
    <location>
        <position position="57"/>
    </location>
    <ligand>
        <name>Fe cation</name>
        <dbReference type="ChEBI" id="CHEBI:24875"/>
    </ligand>
</feature>
<dbReference type="InterPro" id="IPR012093">
    <property type="entry name" value="Pirin"/>
</dbReference>
<name>A0A7H1J3L1_9GAMM</name>
<comment type="similarity">
    <text evidence="1 3">Belongs to the pirin family.</text>
</comment>
<keyword evidence="2" id="KW-0408">Iron</keyword>
<dbReference type="KEGG" id="mard:IBG28_15470"/>
<feature type="binding site" evidence="2">
    <location>
        <position position="101"/>
    </location>
    <ligand>
        <name>Fe cation</name>
        <dbReference type="ChEBI" id="CHEBI:24875"/>
    </ligand>
</feature>
<evidence type="ECO:0000313" key="6">
    <source>
        <dbReference type="EMBL" id="QNT05077.1"/>
    </source>
</evidence>
<dbReference type="InterPro" id="IPR041602">
    <property type="entry name" value="Quercetinase_C"/>
</dbReference>
<proteinExistence type="inferred from homology"/>
<reference evidence="6 7" key="1">
    <citation type="submission" date="2020-09" db="EMBL/GenBank/DDBJ databases">
        <title>Complete genome sequence of an Arctic sea ice bacterium Marinomonas arctica BSI20414.</title>
        <authorList>
            <person name="Liao L."/>
            <person name="Chen B."/>
        </authorList>
    </citation>
    <scope>NUCLEOTIDE SEQUENCE [LARGE SCALE GENOMIC DNA]</scope>
    <source>
        <strain evidence="6 7">BSI20414</strain>
    </source>
</reference>
<dbReference type="SUPFAM" id="SSF51182">
    <property type="entry name" value="RmlC-like cupins"/>
    <property type="match status" value="1"/>
</dbReference>
<dbReference type="OrthoDB" id="9780903at2"/>
<dbReference type="RefSeq" id="WP_111605479.1">
    <property type="nucleotide sequence ID" value="NZ_BMLJ01000001.1"/>
</dbReference>
<feature type="domain" description="Quercetin 2,3-dioxygenase C-terminal cupin" evidence="5">
    <location>
        <begin position="144"/>
        <end position="231"/>
    </location>
</feature>
<feature type="binding site" evidence="2">
    <location>
        <position position="103"/>
    </location>
    <ligand>
        <name>Fe cation</name>
        <dbReference type="ChEBI" id="CHEBI:24875"/>
    </ligand>
</feature>
<dbReference type="Pfam" id="PF17954">
    <property type="entry name" value="Pirin_C_2"/>
    <property type="match status" value="1"/>
</dbReference>
<feature type="binding site" evidence="2">
    <location>
        <position position="59"/>
    </location>
    <ligand>
        <name>Fe cation</name>
        <dbReference type="ChEBI" id="CHEBI:24875"/>
    </ligand>
</feature>
<evidence type="ECO:0000256" key="1">
    <source>
        <dbReference type="ARBA" id="ARBA00008416"/>
    </source>
</evidence>
<feature type="domain" description="Pirin N-terminal" evidence="4">
    <location>
        <begin position="10"/>
        <end position="119"/>
    </location>
</feature>
<dbReference type="InterPro" id="IPR014710">
    <property type="entry name" value="RmlC-like_jellyroll"/>
</dbReference>
<evidence type="ECO:0000259" key="5">
    <source>
        <dbReference type="Pfam" id="PF17954"/>
    </source>
</evidence>
<dbReference type="GO" id="GO:0046872">
    <property type="term" value="F:metal ion binding"/>
    <property type="evidence" value="ECO:0007669"/>
    <property type="project" value="UniProtKB-KW"/>
</dbReference>
<gene>
    <name evidence="6" type="ORF">IBG28_15470</name>
</gene>
<evidence type="ECO:0000256" key="2">
    <source>
        <dbReference type="PIRSR" id="PIRSR006232-1"/>
    </source>
</evidence>
<protein>
    <submittedName>
        <fullName evidence="6">Pirin family protein</fullName>
    </submittedName>
</protein>
<dbReference type="InterPro" id="IPR003829">
    <property type="entry name" value="Pirin_N_dom"/>
</dbReference>
<evidence type="ECO:0000313" key="7">
    <source>
        <dbReference type="Proteomes" id="UP000516370"/>
    </source>
</evidence>
<sequence length="232" mass="26047">MITLRNAKDRGHANFGWLNSHHTFSFGNYYDPQHMGFSHLRVINDDTVTPGAGFETHGHRDMEILSLVLEGTIAHKDSAGNVKELPAGEYQLMSAGKGIYHSEFNASKNDMLKFLQIWIQPNQLGGQPGYQQKEFSQAQGFTTIITPDGKDGTLHIKQNMQLIQLILEDQPTATWQADSNRHYYVHLIEGELSLGNGITMHPGDGAKIEDITEINFEKLSEKRVKALLFDLV</sequence>
<dbReference type="InterPro" id="IPR011051">
    <property type="entry name" value="RmlC_Cupin_sf"/>
</dbReference>
<dbReference type="PIRSF" id="PIRSF006232">
    <property type="entry name" value="Pirin"/>
    <property type="match status" value="1"/>
</dbReference>
<dbReference type="EMBL" id="CP061081">
    <property type="protein sequence ID" value="QNT05077.1"/>
    <property type="molecule type" value="Genomic_DNA"/>
</dbReference>
<comment type="cofactor">
    <cofactor evidence="2">
        <name>Fe cation</name>
        <dbReference type="ChEBI" id="CHEBI:24875"/>
    </cofactor>
    <text evidence="2">Binds 1 Fe cation per subunit.</text>
</comment>
<dbReference type="AlphaFoldDB" id="A0A7H1J3L1"/>
<keyword evidence="2" id="KW-0479">Metal-binding</keyword>
<accession>A0A7H1J3L1</accession>
<dbReference type="CDD" id="cd02910">
    <property type="entry name" value="cupin_Yhhw_N"/>
    <property type="match status" value="1"/>
</dbReference>
<dbReference type="Proteomes" id="UP000516370">
    <property type="component" value="Chromosome"/>
</dbReference>
<dbReference type="PANTHER" id="PTHR43212:SF3">
    <property type="entry name" value="QUERCETIN 2,3-DIOXYGENASE"/>
    <property type="match status" value="1"/>
</dbReference>
<evidence type="ECO:0000256" key="3">
    <source>
        <dbReference type="RuleBase" id="RU003457"/>
    </source>
</evidence>
<dbReference type="Gene3D" id="2.60.120.10">
    <property type="entry name" value="Jelly Rolls"/>
    <property type="match status" value="2"/>
</dbReference>
<keyword evidence="7" id="KW-1185">Reference proteome</keyword>